<name>A0AAU9WXE3_9CNID</name>
<dbReference type="Proteomes" id="UP001159428">
    <property type="component" value="Unassembled WGS sequence"/>
</dbReference>
<dbReference type="InterPro" id="IPR029058">
    <property type="entry name" value="AB_hydrolase_fold"/>
</dbReference>
<dbReference type="SUPFAM" id="SSF53474">
    <property type="entry name" value="alpha/beta-Hydrolases"/>
    <property type="match status" value="3"/>
</dbReference>
<gene>
    <name evidence="3" type="ORF">PMEA_00013452</name>
</gene>
<dbReference type="AlphaFoldDB" id="A0AAU9WXE3"/>
<keyword evidence="4" id="KW-1185">Reference proteome</keyword>
<accession>A0AAU9WXE3</accession>
<dbReference type="EMBL" id="CALNXJ010000023">
    <property type="protein sequence ID" value="CAH3128391.1"/>
    <property type="molecule type" value="Genomic_DNA"/>
</dbReference>
<evidence type="ECO:0000313" key="3">
    <source>
        <dbReference type="EMBL" id="CAH3128391.1"/>
    </source>
</evidence>
<reference evidence="3 4" key="1">
    <citation type="submission" date="2022-05" db="EMBL/GenBank/DDBJ databases">
        <authorList>
            <consortium name="Genoscope - CEA"/>
            <person name="William W."/>
        </authorList>
    </citation>
    <scope>NUCLEOTIDE SEQUENCE [LARGE SCALE GENOMIC DNA]</scope>
</reference>
<proteinExistence type="predicted"/>
<evidence type="ECO:0000313" key="4">
    <source>
        <dbReference type="Proteomes" id="UP001159428"/>
    </source>
</evidence>
<dbReference type="PANTHER" id="PTHR10824">
    <property type="entry name" value="ACYL-COENZYME A THIOESTERASE-RELATED"/>
    <property type="match status" value="1"/>
</dbReference>
<organism evidence="3 4">
    <name type="scientific">Pocillopora meandrina</name>
    <dbReference type="NCBI Taxonomy" id="46732"/>
    <lineage>
        <taxon>Eukaryota</taxon>
        <taxon>Metazoa</taxon>
        <taxon>Cnidaria</taxon>
        <taxon>Anthozoa</taxon>
        <taxon>Hexacorallia</taxon>
        <taxon>Scleractinia</taxon>
        <taxon>Astrocoeniina</taxon>
        <taxon>Pocilloporidae</taxon>
        <taxon>Pocillopora</taxon>
    </lineage>
</organism>
<dbReference type="GO" id="GO:0006637">
    <property type="term" value="P:acyl-CoA metabolic process"/>
    <property type="evidence" value="ECO:0007669"/>
    <property type="project" value="TreeGrafter"/>
</dbReference>
<dbReference type="InterPro" id="IPR014940">
    <property type="entry name" value="BAAT_C"/>
</dbReference>
<protein>
    <submittedName>
        <fullName evidence="3">Uncharacterized protein</fullName>
    </submittedName>
</protein>
<sequence length="985" mass="109805">MANGVKRIPVREGRIRGTLFLPPGDGPFSGESGSCNLWSLRKFTLSGSCNLWSLKKCTSAYLLQIAQEKSYDYIIIIYMKKYEIAPLRNREALTVLCSVVNHAGSGYSTKEVMLNISCTQSVNVIFTGVIDLLGGVVGLVEFKASLLASHGFATLAMAFLGYEDQPLCPSSINLDYFEEAANGLISHPKVLPHGIGMYAMSYGSWIALLIASYQLAPIKAVVAISPLVIAFLHPFQLKGGVSDMIPLDESKVVSSEKGSIWRFAQQTDINYMNPTTISKYSATTPVENINCPVILVYGTDDLNVPTDFTVKFIIDRLKENGKEHLCTNLRYPQAGHLIEPPYSPLCASSFSKSSKEWCGYPYLAWGGETVAHARAHEECWPKILHFLRKNLDPMITLCPKFSLVDKITKINVFRLKPLQKITLAARVVGDSGQVFDSHAHFVATKHGHVDVCREPSVGGSYRGVSAMGLLWSMKPSPGQRKGIRLMKSDVTKPYKVVLDCFDGHMDPQESRSLQPLSSNTFEKGYMADGVKRIPVREGSIRGTLFLPPGDGPFPAFQMCHDLLKVTTVLDIQFRFLPKITFWVDHRCVMLRVVIQKVLFFFSLLFCYFNRLAKINFLHRAPQTFVCKPQPHLSTLQGFYFYSLCNLRPQSIQEKKLLLKKGSIGLGLISQFLFNNPVLFYKRLLLNPSNILIVRSPLQMLDIHCTQPVNVIFTGVIDLLGGVVGLVEFKASFLASYGFATLALAYLGYEDRPLSPSTINLDYFEEAANWLISHPKVLPHGIGMHAICYGSWIALLMASYHIAPIKAVVAVSPLVIAFLHPFQLKGGVSDMIPLDESKVVSSEKGSIWRFAQPTDIDYMNPTTVSKYSAITPVENINCPVMLVSGTDDLNNPTDFTVKFIIDRLKENGKEHLCTNLRYPQAGHLIEPPYSPLCDFSFSKSTKEWCGYPYLAWGGATVAHARAQEDCWPKILHFLRTHLQQDTESEE</sequence>
<dbReference type="InterPro" id="IPR042490">
    <property type="entry name" value="Thio_Ohase/BAAT_N"/>
</dbReference>
<dbReference type="GO" id="GO:0006631">
    <property type="term" value="P:fatty acid metabolic process"/>
    <property type="evidence" value="ECO:0007669"/>
    <property type="project" value="TreeGrafter"/>
</dbReference>
<dbReference type="Pfam" id="PF04775">
    <property type="entry name" value="Bile_Hydr_Trans"/>
    <property type="match status" value="1"/>
</dbReference>
<evidence type="ECO:0000259" key="2">
    <source>
        <dbReference type="Pfam" id="PF08840"/>
    </source>
</evidence>
<dbReference type="PANTHER" id="PTHR10824:SF4">
    <property type="entry name" value="ACYL-COENZYME A THIOESTERASE 1-LIKE"/>
    <property type="match status" value="1"/>
</dbReference>
<dbReference type="GO" id="GO:0047617">
    <property type="term" value="F:fatty acyl-CoA hydrolase activity"/>
    <property type="evidence" value="ECO:0007669"/>
    <property type="project" value="TreeGrafter"/>
</dbReference>
<dbReference type="FunFam" id="3.40.50.1820:FF:000024">
    <property type="entry name" value="acyl-coenzyme A thioesterase 4"/>
    <property type="match status" value="2"/>
</dbReference>
<feature type="domain" description="BAAT/Acyl-CoA thioester hydrolase C-terminal" evidence="2">
    <location>
        <begin position="758"/>
        <end position="978"/>
    </location>
</feature>
<dbReference type="Gene3D" id="2.60.40.2240">
    <property type="entry name" value="Acyl-CoA thioester hydrolase/BAAT N-terminal domain"/>
    <property type="match status" value="1"/>
</dbReference>
<dbReference type="InterPro" id="IPR006862">
    <property type="entry name" value="Thio_Ohase/aa_AcTrfase"/>
</dbReference>
<comment type="caution">
    <text evidence="3">The sequence shown here is derived from an EMBL/GenBank/DDBJ whole genome shotgun (WGS) entry which is preliminary data.</text>
</comment>
<dbReference type="Gene3D" id="3.40.50.1820">
    <property type="entry name" value="alpha/beta hydrolase"/>
    <property type="match status" value="2"/>
</dbReference>
<dbReference type="Pfam" id="PF08840">
    <property type="entry name" value="BAAT_C"/>
    <property type="match status" value="2"/>
</dbReference>
<feature type="domain" description="Acyl-CoA thioester hydrolase/bile acid-CoA amino acid N-acetyltransferase" evidence="1">
    <location>
        <begin position="406"/>
        <end position="537"/>
    </location>
</feature>
<feature type="domain" description="BAAT/Acyl-CoA thioester hydrolase C-terminal" evidence="2">
    <location>
        <begin position="172"/>
        <end position="392"/>
    </location>
</feature>
<evidence type="ECO:0000259" key="1">
    <source>
        <dbReference type="Pfam" id="PF04775"/>
    </source>
</evidence>